<evidence type="ECO:0000256" key="1">
    <source>
        <dbReference type="ARBA" id="ARBA00023125"/>
    </source>
</evidence>
<comment type="caution">
    <text evidence="3">The sequence shown here is derived from an EMBL/GenBank/DDBJ whole genome shotgun (WGS) entry which is preliminary data.</text>
</comment>
<dbReference type="PRINTS" id="PR00040">
    <property type="entry name" value="HTHMERR"/>
</dbReference>
<dbReference type="Gene3D" id="1.10.1660.10">
    <property type="match status" value="1"/>
</dbReference>
<keyword evidence="4" id="KW-1185">Reference proteome</keyword>
<reference evidence="3 4" key="1">
    <citation type="submission" date="2021-03" db="EMBL/GenBank/DDBJ databases">
        <title>Genomic Encyclopedia of Type Strains, Phase IV (KMG-IV): sequencing the most valuable type-strain genomes for metagenomic binning, comparative biology and taxonomic classification.</title>
        <authorList>
            <person name="Goeker M."/>
        </authorList>
    </citation>
    <scope>NUCLEOTIDE SEQUENCE [LARGE SCALE GENOMIC DNA]</scope>
    <source>
        <strain evidence="3 4">DSM 14349</strain>
    </source>
</reference>
<dbReference type="PROSITE" id="PS50937">
    <property type="entry name" value="HTH_MERR_2"/>
    <property type="match status" value="1"/>
</dbReference>
<dbReference type="EMBL" id="JAGGKG010000010">
    <property type="protein sequence ID" value="MBP1905790.1"/>
    <property type="molecule type" value="Genomic_DNA"/>
</dbReference>
<dbReference type="Pfam" id="PF13411">
    <property type="entry name" value="MerR_1"/>
    <property type="match status" value="1"/>
</dbReference>
<keyword evidence="1 3" id="KW-0238">DNA-binding</keyword>
<accession>A0ABS4FT98</accession>
<dbReference type="Gene3D" id="6.10.250.360">
    <property type="match status" value="1"/>
</dbReference>
<name>A0ABS4FT98_9BACL</name>
<dbReference type="InterPro" id="IPR000551">
    <property type="entry name" value="MerR-type_HTH_dom"/>
</dbReference>
<dbReference type="InterPro" id="IPR047057">
    <property type="entry name" value="MerR_fam"/>
</dbReference>
<evidence type="ECO:0000313" key="4">
    <source>
        <dbReference type="Proteomes" id="UP001519272"/>
    </source>
</evidence>
<dbReference type="PANTHER" id="PTHR30204:SF96">
    <property type="entry name" value="CHROMOSOME-ANCHORING PROTEIN RACA"/>
    <property type="match status" value="1"/>
</dbReference>
<feature type="domain" description="HTH merR-type" evidence="2">
    <location>
        <begin position="4"/>
        <end position="72"/>
    </location>
</feature>
<evidence type="ECO:0000259" key="2">
    <source>
        <dbReference type="PROSITE" id="PS50937"/>
    </source>
</evidence>
<dbReference type="SMART" id="SM00422">
    <property type="entry name" value="HTH_MERR"/>
    <property type="match status" value="1"/>
</dbReference>
<proteinExistence type="predicted"/>
<organism evidence="3 4">
    <name type="scientific">Paenibacillus turicensis</name>
    <dbReference type="NCBI Taxonomy" id="160487"/>
    <lineage>
        <taxon>Bacteria</taxon>
        <taxon>Bacillati</taxon>
        <taxon>Bacillota</taxon>
        <taxon>Bacilli</taxon>
        <taxon>Bacillales</taxon>
        <taxon>Paenibacillaceae</taxon>
        <taxon>Paenibacillus</taxon>
    </lineage>
</organism>
<dbReference type="RefSeq" id="WP_210089406.1">
    <property type="nucleotide sequence ID" value="NZ_JAGGKG010000010.1"/>
</dbReference>
<protein>
    <submittedName>
        <fullName evidence="3">DNA-binding transcriptional MerR regulator</fullName>
    </submittedName>
</protein>
<gene>
    <name evidence="3" type="ORF">J2Z32_002438</name>
</gene>
<sequence>MKPEYTIGVFAKMTGIPVRTLHYYDEKGLLQPNRQASGHRIYGTEDMMRLQKILSLKSMGFALESIKEVLNQPKYDLTFIETLKMQQQALEANRSQIEKSLEIIARMITVVQQEETLEHELLFSLIRNMYGEDQQRKWVEAHFSEHTAASLFDLPTELATKMDLDTVRFVRDVKALKAHPVDSPKVEKMIGEYVKYALEFLDSDAIARFHDINEEQFDQLDQLVDMPFSEEELIWLDAALLHFTSKYGQIVDNKLIWKY</sequence>
<dbReference type="SUPFAM" id="SSF46955">
    <property type="entry name" value="Putative DNA-binding domain"/>
    <property type="match status" value="1"/>
</dbReference>
<dbReference type="CDD" id="cd01106">
    <property type="entry name" value="HTH_TipAL-Mta"/>
    <property type="match status" value="1"/>
</dbReference>
<dbReference type="GO" id="GO:0003677">
    <property type="term" value="F:DNA binding"/>
    <property type="evidence" value="ECO:0007669"/>
    <property type="project" value="UniProtKB-KW"/>
</dbReference>
<dbReference type="InterPro" id="IPR009061">
    <property type="entry name" value="DNA-bd_dom_put_sf"/>
</dbReference>
<dbReference type="PANTHER" id="PTHR30204">
    <property type="entry name" value="REDOX-CYCLING DRUG-SENSING TRANSCRIPTIONAL ACTIVATOR SOXR"/>
    <property type="match status" value="1"/>
</dbReference>
<evidence type="ECO:0000313" key="3">
    <source>
        <dbReference type="EMBL" id="MBP1905790.1"/>
    </source>
</evidence>
<dbReference type="Proteomes" id="UP001519272">
    <property type="component" value="Unassembled WGS sequence"/>
</dbReference>